<comment type="caution">
    <text evidence="8">The sequence shown here is derived from an EMBL/GenBank/DDBJ whole genome shotgun (WGS) entry which is preliminary data.</text>
</comment>
<dbReference type="InterPro" id="IPR004089">
    <property type="entry name" value="MCPsignal_dom"/>
</dbReference>
<organism evidence="8 9">
    <name type="scientific">Elstera cyanobacteriorum</name>
    <dbReference type="NCBI Taxonomy" id="2022747"/>
    <lineage>
        <taxon>Bacteria</taxon>
        <taxon>Pseudomonadati</taxon>
        <taxon>Pseudomonadota</taxon>
        <taxon>Alphaproteobacteria</taxon>
        <taxon>Rhodospirillales</taxon>
        <taxon>Rhodospirillaceae</taxon>
        <taxon>Elstera</taxon>
    </lineage>
</organism>
<gene>
    <name evidence="8" type="ORF">CHR90_17870</name>
</gene>
<evidence type="ECO:0000313" key="8">
    <source>
        <dbReference type="EMBL" id="OYQ16840.1"/>
    </source>
</evidence>
<proteinExistence type="predicted"/>
<sequence>MTQNKIPAGQLPVADPAGLGRYVEALAKRAGTLGVEAADMAGRAEDIAEQVHRQADALTEMRGQVQDIAASNRQILDETGQAESDIRTSHQRMTQAQAAIKVALDDVLSLTDGITRIEQRLPGLEQSLDQVGRVSADIERIARQTNLLALNATIEAARAGEAGRGFAVVAGEVKTLSRQTAEAVTEIQQTLAALTRQIRDLIAESGEASGKASAARAGSGQIGEAVRDIDHACTTIAATQRTVSAIAAHSRDNQASCDALVGGITRLSDTGDRMRTGIADVAQGTRNVLTLSEDLIELTAEAGVETVDTPYIQAAIAGAAEVSRRFEAGLDAGRVTLDALWDEAYQPVPGTAPQKFTTRALPFYQTALADVLEGLAALTPQTILCVATDRQGYLPVHNKRFSHPHRPDDAEWNGQHSRDRIMMTDRTAQAGLKSTKPFLVQTYRRRLGSKVELLKDVSAPILVKGRRWGVLRLCYTP</sequence>
<evidence type="ECO:0000256" key="6">
    <source>
        <dbReference type="PROSITE-ProRule" id="PRU00284"/>
    </source>
</evidence>
<dbReference type="EMBL" id="NOXS01000035">
    <property type="protein sequence ID" value="OYQ16840.1"/>
    <property type="molecule type" value="Genomic_DNA"/>
</dbReference>
<dbReference type="GO" id="GO:0007165">
    <property type="term" value="P:signal transduction"/>
    <property type="evidence" value="ECO:0007669"/>
    <property type="project" value="UniProtKB-KW"/>
</dbReference>
<dbReference type="AlphaFoldDB" id="A0A255XKN3"/>
<keyword evidence="4" id="KW-0472">Membrane</keyword>
<dbReference type="SUPFAM" id="SSF58104">
    <property type="entry name" value="Methyl-accepting chemotaxis protein (MCP) signaling domain"/>
    <property type="match status" value="1"/>
</dbReference>
<evidence type="ECO:0000256" key="1">
    <source>
        <dbReference type="ARBA" id="ARBA00004141"/>
    </source>
</evidence>
<dbReference type="Proteomes" id="UP000216361">
    <property type="component" value="Unassembled WGS sequence"/>
</dbReference>
<evidence type="ECO:0000313" key="9">
    <source>
        <dbReference type="Proteomes" id="UP000216361"/>
    </source>
</evidence>
<protein>
    <recommendedName>
        <fullName evidence="7">Methyl-accepting transducer domain-containing protein</fullName>
    </recommendedName>
</protein>
<reference evidence="8 9" key="1">
    <citation type="submission" date="2017-07" db="EMBL/GenBank/DDBJ databases">
        <title>Elstera cyanobacteriorum sp. nov., a novel bacterium isolated from cyanobacterial aggregates in a eutrophic lake.</title>
        <authorList>
            <person name="Cai H."/>
        </authorList>
    </citation>
    <scope>NUCLEOTIDE SEQUENCE [LARGE SCALE GENOMIC DNA]</scope>
    <source>
        <strain evidence="8 9">TH019</strain>
    </source>
</reference>
<evidence type="ECO:0000256" key="3">
    <source>
        <dbReference type="ARBA" id="ARBA00022989"/>
    </source>
</evidence>
<keyword evidence="9" id="KW-1185">Reference proteome</keyword>
<feature type="domain" description="Methyl-accepting transducer" evidence="7">
    <location>
        <begin position="29"/>
        <end position="268"/>
    </location>
</feature>
<keyword evidence="3" id="KW-1133">Transmembrane helix</keyword>
<keyword evidence="2" id="KW-0812">Transmembrane</keyword>
<name>A0A255XKN3_9PROT</name>
<evidence type="ECO:0000259" key="7">
    <source>
        <dbReference type="PROSITE" id="PS50111"/>
    </source>
</evidence>
<dbReference type="RefSeq" id="WP_094410478.1">
    <property type="nucleotide sequence ID" value="NZ_BMJZ01000003.1"/>
</dbReference>
<dbReference type="GO" id="GO:0016020">
    <property type="term" value="C:membrane"/>
    <property type="evidence" value="ECO:0007669"/>
    <property type="project" value="UniProtKB-SubCell"/>
</dbReference>
<dbReference type="PROSITE" id="PS50111">
    <property type="entry name" value="CHEMOTAXIS_TRANSDUC_2"/>
    <property type="match status" value="1"/>
</dbReference>
<dbReference type="Pfam" id="PF00015">
    <property type="entry name" value="MCPsignal"/>
    <property type="match status" value="1"/>
</dbReference>
<evidence type="ECO:0000256" key="5">
    <source>
        <dbReference type="ARBA" id="ARBA00023224"/>
    </source>
</evidence>
<dbReference type="PANTHER" id="PTHR32089">
    <property type="entry name" value="METHYL-ACCEPTING CHEMOTAXIS PROTEIN MCPB"/>
    <property type="match status" value="1"/>
</dbReference>
<evidence type="ECO:0000256" key="4">
    <source>
        <dbReference type="ARBA" id="ARBA00023136"/>
    </source>
</evidence>
<dbReference type="SMART" id="SM00283">
    <property type="entry name" value="MA"/>
    <property type="match status" value="1"/>
</dbReference>
<dbReference type="PANTHER" id="PTHR32089:SF119">
    <property type="entry name" value="METHYL-ACCEPTING CHEMOTAXIS PROTEIN CTPL"/>
    <property type="match status" value="1"/>
</dbReference>
<keyword evidence="5 6" id="KW-0807">Transducer</keyword>
<evidence type="ECO:0000256" key="2">
    <source>
        <dbReference type="ARBA" id="ARBA00022692"/>
    </source>
</evidence>
<accession>A0A255XKN3</accession>
<dbReference type="Gene3D" id="1.10.287.950">
    <property type="entry name" value="Methyl-accepting chemotaxis protein"/>
    <property type="match status" value="1"/>
</dbReference>
<dbReference type="OrthoDB" id="2489132at2"/>
<comment type="subcellular location">
    <subcellularLocation>
        <location evidence="1">Membrane</location>
        <topology evidence="1">Multi-pass membrane protein</topology>
    </subcellularLocation>
</comment>